<sequence>MVFKYCSIFVTSLALVFGCKTAKVASNATTIPTAKITEEGFLTCFAAGTSLNGQAVWCEASAVVFDGRNLIFANDKDMPAGQSPVFVKTPATLADSNQSPTYLTQPIFSNTRKYEDFAQTPDRKFILLTTAFDRVKPGSHDWDSYNTILYWRSGDEQHPHVLAPDDTSHNSMAYRHRIAQVLANSEFPGEIPYFKIEGLAATDNQLLFGIREMGKSYESFTYQAKIIGVSYQIEKSGNTERIRVLDDWKLINDFDIANADATLPKPLALSSLEYDPFQKRFWMLTSQEANGKLDAYLWTATSDELYANKPFTLIRDAKGQPVHTPGHKAEDLTPLDARRLLLICDDDRARTTIGSQTRQVNQAAYMILTVSSQKNRKSL</sequence>
<proteinExistence type="predicted"/>
<name>A0A7G5GN53_9BACT</name>
<evidence type="ECO:0008006" key="4">
    <source>
        <dbReference type="Google" id="ProtNLM"/>
    </source>
</evidence>
<dbReference type="PROSITE" id="PS51257">
    <property type="entry name" value="PROKAR_LIPOPROTEIN"/>
    <property type="match status" value="1"/>
</dbReference>
<evidence type="ECO:0000256" key="1">
    <source>
        <dbReference type="SAM" id="SignalP"/>
    </source>
</evidence>
<evidence type="ECO:0000313" key="2">
    <source>
        <dbReference type="EMBL" id="QMW00295.1"/>
    </source>
</evidence>
<dbReference type="AlphaFoldDB" id="A0A7G5GN53"/>
<accession>A0A7G5GN53</accession>
<dbReference type="Proteomes" id="UP000515369">
    <property type="component" value="Chromosome"/>
</dbReference>
<dbReference type="RefSeq" id="WP_182457412.1">
    <property type="nucleotide sequence ID" value="NZ_CP059732.1"/>
</dbReference>
<keyword evidence="3" id="KW-1185">Reference proteome</keyword>
<organism evidence="2 3">
    <name type="scientific">Spirosoma foliorum</name>
    <dbReference type="NCBI Taxonomy" id="2710596"/>
    <lineage>
        <taxon>Bacteria</taxon>
        <taxon>Pseudomonadati</taxon>
        <taxon>Bacteroidota</taxon>
        <taxon>Cytophagia</taxon>
        <taxon>Cytophagales</taxon>
        <taxon>Cytophagaceae</taxon>
        <taxon>Spirosoma</taxon>
    </lineage>
</organism>
<feature type="signal peptide" evidence="1">
    <location>
        <begin position="1"/>
        <end position="22"/>
    </location>
</feature>
<evidence type="ECO:0000313" key="3">
    <source>
        <dbReference type="Proteomes" id="UP000515369"/>
    </source>
</evidence>
<keyword evidence="1" id="KW-0732">Signal</keyword>
<protein>
    <recommendedName>
        <fullName evidence="4">Phytase-like domain-containing protein</fullName>
    </recommendedName>
</protein>
<gene>
    <name evidence="2" type="ORF">H3H32_19940</name>
</gene>
<feature type="chain" id="PRO_5028858116" description="Phytase-like domain-containing protein" evidence="1">
    <location>
        <begin position="23"/>
        <end position="379"/>
    </location>
</feature>
<reference evidence="2 3" key="1">
    <citation type="submission" date="2020-07" db="EMBL/GenBank/DDBJ databases">
        <title>Spirosoma foliorum sp. nov., isolated from the leaves on the Nejang mountain Korea, Republic of.</title>
        <authorList>
            <person name="Ho H."/>
            <person name="Lee Y.-J."/>
            <person name="Nurcahyanto D.-A."/>
            <person name="Kim S.-G."/>
        </authorList>
    </citation>
    <scope>NUCLEOTIDE SEQUENCE [LARGE SCALE GENOMIC DNA]</scope>
    <source>
        <strain evidence="2 3">PL0136</strain>
    </source>
</reference>
<dbReference type="KEGG" id="sfol:H3H32_19940"/>
<dbReference type="EMBL" id="CP059732">
    <property type="protein sequence ID" value="QMW00295.1"/>
    <property type="molecule type" value="Genomic_DNA"/>
</dbReference>